<dbReference type="NCBIfam" id="TIGR00229">
    <property type="entry name" value="sensory_box"/>
    <property type="match status" value="1"/>
</dbReference>
<dbReference type="CDD" id="cd00130">
    <property type="entry name" value="PAS"/>
    <property type="match status" value="1"/>
</dbReference>
<dbReference type="Gene3D" id="3.30.450.20">
    <property type="entry name" value="PAS domain"/>
    <property type="match status" value="1"/>
</dbReference>
<dbReference type="Pfam" id="PF13426">
    <property type="entry name" value="PAS_9"/>
    <property type="match status" value="1"/>
</dbReference>
<gene>
    <name evidence="2" type="ORF">PL9214640477</name>
</gene>
<protein>
    <submittedName>
        <fullName evidence="2">Putative PAS/PAC sensor protein</fullName>
    </submittedName>
</protein>
<dbReference type="InterPro" id="IPR035965">
    <property type="entry name" value="PAS-like_dom_sf"/>
</dbReference>
<dbReference type="RefSeq" id="WP_072721002.1">
    <property type="nucleotide sequence ID" value="NZ_LN889812.1"/>
</dbReference>
<dbReference type="EMBL" id="CZDF01000171">
    <property type="protein sequence ID" value="CUR34470.1"/>
    <property type="molecule type" value="Genomic_DNA"/>
</dbReference>
<organism evidence="2 3">
    <name type="scientific">Planktothrix tepida PCC 9214</name>
    <dbReference type="NCBI Taxonomy" id="671072"/>
    <lineage>
        <taxon>Bacteria</taxon>
        <taxon>Bacillati</taxon>
        <taxon>Cyanobacteriota</taxon>
        <taxon>Cyanophyceae</taxon>
        <taxon>Oscillatoriophycideae</taxon>
        <taxon>Oscillatoriales</taxon>
        <taxon>Microcoleaceae</taxon>
        <taxon>Planktothrix</taxon>
    </lineage>
</organism>
<dbReference type="AlphaFoldDB" id="A0A1J1LQF2"/>
<sequence>MLEKAQNHLWQLLWKYDPNGLIAVDSDLIIKLVNPAFCQIFNLEEEKIIGKSATEILGNIEHFQEAWETNTVIRGRETSYSQYDLYIREFIFPIKEENIIGCIMTDITAEMERKKEADRIKAETVKKVNEVVDNQMKVAQEIAGLLGETTAETKVSLLKIIEMVNQ</sequence>
<evidence type="ECO:0000313" key="3">
    <source>
        <dbReference type="Proteomes" id="UP000184315"/>
    </source>
</evidence>
<reference evidence="3" key="1">
    <citation type="submission" date="2015-10" db="EMBL/GenBank/DDBJ databases">
        <authorList>
            <person name="Regsiter A."/>
            <person name="william w."/>
        </authorList>
    </citation>
    <scope>NUCLEOTIDE SEQUENCE [LARGE SCALE GENOMIC DNA]</scope>
</reference>
<name>A0A1J1LQF2_9CYAN</name>
<dbReference type="Proteomes" id="UP000184315">
    <property type="component" value="Unassembled WGS sequence"/>
</dbReference>
<accession>A0A1J1LQF2</accession>
<evidence type="ECO:0000313" key="2">
    <source>
        <dbReference type="EMBL" id="CUR34470.1"/>
    </source>
</evidence>
<evidence type="ECO:0000259" key="1">
    <source>
        <dbReference type="SMART" id="SM00091"/>
    </source>
</evidence>
<dbReference type="STRING" id="671072.PL9214640477"/>
<feature type="domain" description="PAS" evidence="1">
    <location>
        <begin position="8"/>
        <end position="74"/>
    </location>
</feature>
<dbReference type="InterPro" id="IPR000014">
    <property type="entry name" value="PAS"/>
</dbReference>
<dbReference type="SUPFAM" id="SSF55785">
    <property type="entry name" value="PYP-like sensor domain (PAS domain)"/>
    <property type="match status" value="1"/>
</dbReference>
<keyword evidence="3" id="KW-1185">Reference proteome</keyword>
<proteinExistence type="predicted"/>
<dbReference type="SMART" id="SM00091">
    <property type="entry name" value="PAS"/>
    <property type="match status" value="1"/>
</dbReference>
<dbReference type="OrthoDB" id="9798098at2"/>